<dbReference type="AlphaFoldDB" id="A0A6A6F020"/>
<feature type="compositionally biased region" description="Gly residues" evidence="1">
    <location>
        <begin position="53"/>
        <end position="68"/>
    </location>
</feature>
<name>A0A6A6F020_9PEZI</name>
<keyword evidence="3" id="KW-1185">Reference proteome</keyword>
<accession>A0A6A6F020</accession>
<evidence type="ECO:0000313" key="3">
    <source>
        <dbReference type="Proteomes" id="UP000799539"/>
    </source>
</evidence>
<proteinExistence type="predicted"/>
<dbReference type="EMBL" id="ML992705">
    <property type="protein sequence ID" value="KAF2207295.1"/>
    <property type="molecule type" value="Genomic_DNA"/>
</dbReference>
<evidence type="ECO:0000256" key="1">
    <source>
        <dbReference type="SAM" id="MobiDB-lite"/>
    </source>
</evidence>
<sequence length="76" mass="7816">MHPAPGSSAAKFDCAVQGCHRKGGYGFGRKDKMIEHLREVHKVEVPKRYNAGGSRGGGAGGAGGGGAGGRVRYIAY</sequence>
<protein>
    <recommendedName>
        <fullName evidence="4">C2H2-type domain-containing protein</fullName>
    </recommendedName>
</protein>
<reference evidence="2" key="1">
    <citation type="journal article" date="2020" name="Stud. Mycol.">
        <title>101 Dothideomycetes genomes: a test case for predicting lifestyles and emergence of pathogens.</title>
        <authorList>
            <person name="Haridas S."/>
            <person name="Albert R."/>
            <person name="Binder M."/>
            <person name="Bloem J."/>
            <person name="Labutti K."/>
            <person name="Salamov A."/>
            <person name="Andreopoulos B."/>
            <person name="Baker S."/>
            <person name="Barry K."/>
            <person name="Bills G."/>
            <person name="Bluhm B."/>
            <person name="Cannon C."/>
            <person name="Castanera R."/>
            <person name="Culley D."/>
            <person name="Daum C."/>
            <person name="Ezra D."/>
            <person name="Gonzalez J."/>
            <person name="Henrissat B."/>
            <person name="Kuo A."/>
            <person name="Liang C."/>
            <person name="Lipzen A."/>
            <person name="Lutzoni F."/>
            <person name="Magnuson J."/>
            <person name="Mondo S."/>
            <person name="Nolan M."/>
            <person name="Ohm R."/>
            <person name="Pangilinan J."/>
            <person name="Park H.-J."/>
            <person name="Ramirez L."/>
            <person name="Alfaro M."/>
            <person name="Sun H."/>
            <person name="Tritt A."/>
            <person name="Yoshinaga Y."/>
            <person name="Zwiers L.-H."/>
            <person name="Turgeon B."/>
            <person name="Goodwin S."/>
            <person name="Spatafora J."/>
            <person name="Crous P."/>
            <person name="Grigoriev I."/>
        </authorList>
    </citation>
    <scope>NUCLEOTIDE SEQUENCE</scope>
    <source>
        <strain evidence="2">SCOH1-5</strain>
    </source>
</reference>
<evidence type="ECO:0000313" key="2">
    <source>
        <dbReference type="EMBL" id="KAF2207295.1"/>
    </source>
</evidence>
<feature type="region of interest" description="Disordered" evidence="1">
    <location>
        <begin position="48"/>
        <end position="68"/>
    </location>
</feature>
<evidence type="ECO:0008006" key="4">
    <source>
        <dbReference type="Google" id="ProtNLM"/>
    </source>
</evidence>
<dbReference type="Gene3D" id="3.30.160.60">
    <property type="entry name" value="Classic Zinc Finger"/>
    <property type="match status" value="1"/>
</dbReference>
<dbReference type="OrthoDB" id="2687452at2759"/>
<organism evidence="2 3">
    <name type="scientific">Cercospora zeae-maydis SCOH1-5</name>
    <dbReference type="NCBI Taxonomy" id="717836"/>
    <lineage>
        <taxon>Eukaryota</taxon>
        <taxon>Fungi</taxon>
        <taxon>Dikarya</taxon>
        <taxon>Ascomycota</taxon>
        <taxon>Pezizomycotina</taxon>
        <taxon>Dothideomycetes</taxon>
        <taxon>Dothideomycetidae</taxon>
        <taxon>Mycosphaerellales</taxon>
        <taxon>Mycosphaerellaceae</taxon>
        <taxon>Cercospora</taxon>
    </lineage>
</organism>
<dbReference type="Proteomes" id="UP000799539">
    <property type="component" value="Unassembled WGS sequence"/>
</dbReference>
<gene>
    <name evidence="2" type="ORF">CERZMDRAFT_51503</name>
</gene>